<proteinExistence type="predicted"/>
<evidence type="ECO:0000256" key="5">
    <source>
        <dbReference type="ARBA" id="ARBA00023015"/>
    </source>
</evidence>
<reference evidence="10" key="1">
    <citation type="submission" date="2018-06" db="EMBL/GenBank/DDBJ databases">
        <authorList>
            <person name="Zhirakovskaya E."/>
        </authorList>
    </citation>
    <scope>NUCLEOTIDE SEQUENCE</scope>
</reference>
<feature type="domain" description="Response regulatory" evidence="8">
    <location>
        <begin position="10"/>
        <end position="123"/>
    </location>
</feature>
<keyword evidence="6" id="KW-0238">DNA-binding</keyword>
<dbReference type="FunFam" id="1.10.10.10:FF:000099">
    <property type="entry name" value="Two-component system response regulator TorR"/>
    <property type="match status" value="1"/>
</dbReference>
<dbReference type="Pfam" id="PF00072">
    <property type="entry name" value="Response_reg"/>
    <property type="match status" value="1"/>
</dbReference>
<dbReference type="InterPro" id="IPR001867">
    <property type="entry name" value="OmpR/PhoB-type_DNA-bd"/>
</dbReference>
<dbReference type="InterPro" id="IPR016032">
    <property type="entry name" value="Sig_transdc_resp-reg_C-effctor"/>
</dbReference>
<dbReference type="PROSITE" id="PS50110">
    <property type="entry name" value="RESPONSE_REGULATORY"/>
    <property type="match status" value="1"/>
</dbReference>
<dbReference type="Gene3D" id="3.40.50.2300">
    <property type="match status" value="1"/>
</dbReference>
<dbReference type="GO" id="GO:0032993">
    <property type="term" value="C:protein-DNA complex"/>
    <property type="evidence" value="ECO:0007669"/>
    <property type="project" value="TreeGrafter"/>
</dbReference>
<dbReference type="SMART" id="SM00862">
    <property type="entry name" value="Trans_reg_C"/>
    <property type="match status" value="1"/>
</dbReference>
<keyword evidence="4" id="KW-0902">Two-component regulatory system</keyword>
<dbReference type="PANTHER" id="PTHR48111">
    <property type="entry name" value="REGULATOR OF RPOS"/>
    <property type="match status" value="1"/>
</dbReference>
<evidence type="ECO:0000313" key="10">
    <source>
        <dbReference type="EMBL" id="VAX00254.1"/>
    </source>
</evidence>
<dbReference type="InterPro" id="IPR039420">
    <property type="entry name" value="WalR-like"/>
</dbReference>
<evidence type="ECO:0000256" key="2">
    <source>
        <dbReference type="ARBA" id="ARBA00022490"/>
    </source>
</evidence>
<evidence type="ECO:0000259" key="8">
    <source>
        <dbReference type="PROSITE" id="PS50110"/>
    </source>
</evidence>
<protein>
    <submittedName>
        <fullName evidence="10">Transcriptional regulatory protein RstA</fullName>
    </submittedName>
</protein>
<comment type="subcellular location">
    <subcellularLocation>
        <location evidence="1">Cytoplasm</location>
    </subcellularLocation>
</comment>
<evidence type="ECO:0000256" key="4">
    <source>
        <dbReference type="ARBA" id="ARBA00023012"/>
    </source>
</evidence>
<dbReference type="EMBL" id="UOFS01000043">
    <property type="protein sequence ID" value="VAX00254.1"/>
    <property type="molecule type" value="Genomic_DNA"/>
</dbReference>
<dbReference type="SUPFAM" id="SSF52172">
    <property type="entry name" value="CheY-like"/>
    <property type="match status" value="1"/>
</dbReference>
<keyword evidence="2" id="KW-0963">Cytoplasm</keyword>
<dbReference type="CDD" id="cd00383">
    <property type="entry name" value="trans_reg_C"/>
    <property type="match status" value="1"/>
</dbReference>
<dbReference type="GO" id="GO:0000976">
    <property type="term" value="F:transcription cis-regulatory region binding"/>
    <property type="evidence" value="ECO:0007669"/>
    <property type="project" value="TreeGrafter"/>
</dbReference>
<sequence length="242" mass="27564">MNLPSHNKANIILVEDDERLAGLIVEYLEQHELEVNVEYRGDTAVKKIIESNPDLVILDVMLPGMDGLQVCKFVRQEIDCPIIMLTAKTDDIDQVLGLEFGADDYITKPVQPRVLLARIRALLRRTSTLNHSNKNQALANNELTFNEIRINKTSRQLYIHDKPIELTNTEFELLWLLANNAGEILSRDKILASLRGIGYNGLNRSTDITISRLRKKLGDTDQSSQKIKTVHRKGYMFVVENQ</sequence>
<evidence type="ECO:0000256" key="3">
    <source>
        <dbReference type="ARBA" id="ARBA00022553"/>
    </source>
</evidence>
<keyword evidence="5" id="KW-0805">Transcription regulation</keyword>
<evidence type="ECO:0000259" key="9">
    <source>
        <dbReference type="PROSITE" id="PS51755"/>
    </source>
</evidence>
<dbReference type="GO" id="GO:0000156">
    <property type="term" value="F:phosphorelay response regulator activity"/>
    <property type="evidence" value="ECO:0007669"/>
    <property type="project" value="TreeGrafter"/>
</dbReference>
<dbReference type="Gene3D" id="1.10.10.10">
    <property type="entry name" value="Winged helix-like DNA-binding domain superfamily/Winged helix DNA-binding domain"/>
    <property type="match status" value="1"/>
</dbReference>
<evidence type="ECO:0000256" key="1">
    <source>
        <dbReference type="ARBA" id="ARBA00004496"/>
    </source>
</evidence>
<dbReference type="InterPro" id="IPR036388">
    <property type="entry name" value="WH-like_DNA-bd_sf"/>
</dbReference>
<dbReference type="PANTHER" id="PTHR48111:SF47">
    <property type="entry name" value="TRANSCRIPTIONAL REGULATORY PROTEIN RSTA"/>
    <property type="match status" value="1"/>
</dbReference>
<dbReference type="PROSITE" id="PS51755">
    <property type="entry name" value="OMPR_PHOB"/>
    <property type="match status" value="1"/>
</dbReference>
<evidence type="ECO:0000256" key="6">
    <source>
        <dbReference type="ARBA" id="ARBA00023125"/>
    </source>
</evidence>
<keyword evidence="3" id="KW-0597">Phosphoprotein</keyword>
<dbReference type="Pfam" id="PF00486">
    <property type="entry name" value="Trans_reg_C"/>
    <property type="match status" value="1"/>
</dbReference>
<evidence type="ECO:0000256" key="7">
    <source>
        <dbReference type="ARBA" id="ARBA00023163"/>
    </source>
</evidence>
<accession>A0A3B1AK65</accession>
<feature type="domain" description="OmpR/PhoB-type" evidence="9">
    <location>
        <begin position="140"/>
        <end position="239"/>
    </location>
</feature>
<dbReference type="Gene3D" id="6.10.250.690">
    <property type="match status" value="1"/>
</dbReference>
<dbReference type="SUPFAM" id="SSF46894">
    <property type="entry name" value="C-terminal effector domain of the bipartite response regulators"/>
    <property type="match status" value="1"/>
</dbReference>
<dbReference type="SMART" id="SM00448">
    <property type="entry name" value="REC"/>
    <property type="match status" value="1"/>
</dbReference>
<gene>
    <name evidence="10" type="ORF">MNBD_GAMMA22-77</name>
</gene>
<dbReference type="FunFam" id="3.40.50.2300:FF:000001">
    <property type="entry name" value="DNA-binding response regulator PhoB"/>
    <property type="match status" value="1"/>
</dbReference>
<keyword evidence="7" id="KW-0804">Transcription</keyword>
<dbReference type="GO" id="GO:0006355">
    <property type="term" value="P:regulation of DNA-templated transcription"/>
    <property type="evidence" value="ECO:0007669"/>
    <property type="project" value="InterPro"/>
</dbReference>
<organism evidence="10">
    <name type="scientific">hydrothermal vent metagenome</name>
    <dbReference type="NCBI Taxonomy" id="652676"/>
    <lineage>
        <taxon>unclassified sequences</taxon>
        <taxon>metagenomes</taxon>
        <taxon>ecological metagenomes</taxon>
    </lineage>
</organism>
<dbReference type="GO" id="GO:0005829">
    <property type="term" value="C:cytosol"/>
    <property type="evidence" value="ECO:0007669"/>
    <property type="project" value="TreeGrafter"/>
</dbReference>
<dbReference type="InterPro" id="IPR011006">
    <property type="entry name" value="CheY-like_superfamily"/>
</dbReference>
<dbReference type="InterPro" id="IPR001789">
    <property type="entry name" value="Sig_transdc_resp-reg_receiver"/>
</dbReference>
<dbReference type="AlphaFoldDB" id="A0A3B1AK65"/>
<name>A0A3B1AK65_9ZZZZ</name>